<keyword evidence="5" id="KW-1185">Reference proteome</keyword>
<dbReference type="InterPro" id="IPR050267">
    <property type="entry name" value="Anti-sigma-factor_SerPK"/>
</dbReference>
<evidence type="ECO:0000313" key="5">
    <source>
        <dbReference type="Proteomes" id="UP001500418"/>
    </source>
</evidence>
<accession>A0ABN1RHY9</accession>
<gene>
    <name evidence="4" type="ORF">GCM10009575_088450</name>
</gene>
<dbReference type="CDD" id="cd16936">
    <property type="entry name" value="HATPase_RsbW-like"/>
    <property type="match status" value="1"/>
</dbReference>
<dbReference type="SUPFAM" id="SSF55874">
    <property type="entry name" value="ATPase domain of HSP90 chaperone/DNA topoisomerase II/histidine kinase"/>
    <property type="match status" value="1"/>
</dbReference>
<keyword evidence="1" id="KW-0723">Serine/threonine-protein kinase</keyword>
<evidence type="ECO:0000313" key="4">
    <source>
        <dbReference type="EMBL" id="GAA0957594.1"/>
    </source>
</evidence>
<protein>
    <submittedName>
        <fullName evidence="4">ATP-binding protein</fullName>
    </submittedName>
</protein>
<feature type="region of interest" description="Disordered" evidence="2">
    <location>
        <begin position="103"/>
        <end position="122"/>
    </location>
</feature>
<feature type="compositionally biased region" description="Basic and acidic residues" evidence="2">
    <location>
        <begin position="103"/>
        <end position="120"/>
    </location>
</feature>
<dbReference type="Pfam" id="PF13581">
    <property type="entry name" value="HATPase_c_2"/>
    <property type="match status" value="1"/>
</dbReference>
<name>A0ABN1RHY9_9ACTN</name>
<dbReference type="PANTHER" id="PTHR35526">
    <property type="entry name" value="ANTI-SIGMA-F FACTOR RSBW-RELATED"/>
    <property type="match status" value="1"/>
</dbReference>
<keyword evidence="4" id="KW-0547">Nucleotide-binding</keyword>
<dbReference type="EMBL" id="BAAAID010000105">
    <property type="protein sequence ID" value="GAA0957594.1"/>
    <property type="molecule type" value="Genomic_DNA"/>
</dbReference>
<dbReference type="InterPro" id="IPR003594">
    <property type="entry name" value="HATPase_dom"/>
</dbReference>
<organism evidence="4 5">
    <name type="scientific">Streptomyces rhizosphaericus</name>
    <dbReference type="NCBI Taxonomy" id="114699"/>
    <lineage>
        <taxon>Bacteria</taxon>
        <taxon>Bacillati</taxon>
        <taxon>Actinomycetota</taxon>
        <taxon>Actinomycetes</taxon>
        <taxon>Kitasatosporales</taxon>
        <taxon>Streptomycetaceae</taxon>
        <taxon>Streptomyces</taxon>
        <taxon>Streptomyces violaceusniger group</taxon>
    </lineage>
</organism>
<keyword evidence="1" id="KW-0808">Transferase</keyword>
<dbReference type="PANTHER" id="PTHR35526:SF3">
    <property type="entry name" value="ANTI-SIGMA-F FACTOR RSBW"/>
    <property type="match status" value="1"/>
</dbReference>
<keyword evidence="4" id="KW-0067">ATP-binding</keyword>
<dbReference type="Proteomes" id="UP001500418">
    <property type="component" value="Unassembled WGS sequence"/>
</dbReference>
<comment type="caution">
    <text evidence="4">The sequence shown here is derived from an EMBL/GenBank/DDBJ whole genome shotgun (WGS) entry which is preliminary data.</text>
</comment>
<evidence type="ECO:0000259" key="3">
    <source>
        <dbReference type="Pfam" id="PF13581"/>
    </source>
</evidence>
<dbReference type="Gene3D" id="3.30.565.10">
    <property type="entry name" value="Histidine kinase-like ATPase, C-terminal domain"/>
    <property type="match status" value="1"/>
</dbReference>
<evidence type="ECO:0000256" key="1">
    <source>
        <dbReference type="ARBA" id="ARBA00022527"/>
    </source>
</evidence>
<keyword evidence="1" id="KW-0418">Kinase</keyword>
<proteinExistence type="predicted"/>
<evidence type="ECO:0000256" key="2">
    <source>
        <dbReference type="SAM" id="MobiDB-lite"/>
    </source>
</evidence>
<dbReference type="InterPro" id="IPR036890">
    <property type="entry name" value="HATPase_C_sf"/>
</dbReference>
<feature type="domain" description="Histidine kinase/HSP90-like ATPase" evidence="3">
    <location>
        <begin position="35"/>
        <end position="133"/>
    </location>
</feature>
<dbReference type="GO" id="GO:0005524">
    <property type="term" value="F:ATP binding"/>
    <property type="evidence" value="ECO:0007669"/>
    <property type="project" value="UniProtKB-KW"/>
</dbReference>
<reference evidence="4 5" key="1">
    <citation type="journal article" date="2019" name="Int. J. Syst. Evol. Microbiol.">
        <title>The Global Catalogue of Microorganisms (GCM) 10K type strain sequencing project: providing services to taxonomists for standard genome sequencing and annotation.</title>
        <authorList>
            <consortium name="The Broad Institute Genomics Platform"/>
            <consortium name="The Broad Institute Genome Sequencing Center for Infectious Disease"/>
            <person name="Wu L."/>
            <person name="Ma J."/>
        </authorList>
    </citation>
    <scope>NUCLEOTIDE SEQUENCE [LARGE SCALE GENOMIC DNA]</scope>
    <source>
        <strain evidence="4 5">JCM 11444</strain>
    </source>
</reference>
<sequence>MPKFTDARSRKQPRQCLPLTIARPTGHPGYSETLPREPESAVTARRLVRVAFAAWRLEELAEVAALIASELVTNAVKHAQSNYIRVTVTRPEATRVRIGVVDKSKRHPVPRESSAEDESGRGLGLVAALAEDWGTDPLPWGKRVWAELHGKENG</sequence>